<evidence type="ECO:0000313" key="2">
    <source>
        <dbReference type="Proteomes" id="UP000239209"/>
    </source>
</evidence>
<gene>
    <name evidence="1" type="ORF">CLV70_11062</name>
</gene>
<organism evidence="1 2">
    <name type="scientific">Pseudosporangium ferrugineum</name>
    <dbReference type="NCBI Taxonomy" id="439699"/>
    <lineage>
        <taxon>Bacteria</taxon>
        <taxon>Bacillati</taxon>
        <taxon>Actinomycetota</taxon>
        <taxon>Actinomycetes</taxon>
        <taxon>Micromonosporales</taxon>
        <taxon>Micromonosporaceae</taxon>
        <taxon>Pseudosporangium</taxon>
    </lineage>
</organism>
<sequence length="100" mass="10953">MAVPVGEIRFGRAGAHRRLAAAYGYDVTRDPHWPLLREARELKMTIAAVPLLASGAGVREEFLRRIDSVRRADTTARWIPYGKLSAAAASAPSRQRGEPA</sequence>
<reference evidence="1 2" key="1">
    <citation type="submission" date="2018-03" db="EMBL/GenBank/DDBJ databases">
        <title>Genomic Encyclopedia of Archaeal and Bacterial Type Strains, Phase II (KMG-II): from individual species to whole genera.</title>
        <authorList>
            <person name="Goeker M."/>
        </authorList>
    </citation>
    <scope>NUCLEOTIDE SEQUENCE [LARGE SCALE GENOMIC DNA]</scope>
    <source>
        <strain evidence="1 2">DSM 45348</strain>
    </source>
</reference>
<proteinExistence type="predicted"/>
<name>A0A2T0S233_9ACTN</name>
<evidence type="ECO:0000313" key="1">
    <source>
        <dbReference type="EMBL" id="PRY27476.1"/>
    </source>
</evidence>
<dbReference type="Proteomes" id="UP000239209">
    <property type="component" value="Unassembled WGS sequence"/>
</dbReference>
<dbReference type="AlphaFoldDB" id="A0A2T0S233"/>
<dbReference type="EMBL" id="PVZG01000010">
    <property type="protein sequence ID" value="PRY27476.1"/>
    <property type="molecule type" value="Genomic_DNA"/>
</dbReference>
<accession>A0A2T0S233</accession>
<protein>
    <submittedName>
        <fullName evidence="1">Uncharacterized protein</fullName>
    </submittedName>
</protein>
<keyword evidence="2" id="KW-1185">Reference proteome</keyword>
<comment type="caution">
    <text evidence="1">The sequence shown here is derived from an EMBL/GenBank/DDBJ whole genome shotgun (WGS) entry which is preliminary data.</text>
</comment>